<keyword evidence="4 7" id="KW-0812">Transmembrane</keyword>
<evidence type="ECO:0000313" key="10">
    <source>
        <dbReference type="Proteomes" id="UP001057291"/>
    </source>
</evidence>
<feature type="transmembrane region" description="Helical" evidence="7">
    <location>
        <begin position="61"/>
        <end position="83"/>
    </location>
</feature>
<dbReference type="InterPro" id="IPR007353">
    <property type="entry name" value="DUF421"/>
</dbReference>
<keyword evidence="10" id="KW-1185">Reference proteome</keyword>
<comment type="caution">
    <text evidence="9">The sequence shown here is derived from an EMBL/GenBank/DDBJ whole genome shotgun (WGS) entry which is preliminary data.</text>
</comment>
<evidence type="ECO:0000256" key="5">
    <source>
        <dbReference type="ARBA" id="ARBA00022989"/>
    </source>
</evidence>
<dbReference type="RefSeq" id="WP_282199427.1">
    <property type="nucleotide sequence ID" value="NZ_BOQE01000001.1"/>
</dbReference>
<name>A0AAV4LES0_9BACL</name>
<dbReference type="AlphaFoldDB" id="A0AAV4LES0"/>
<dbReference type="InterPro" id="IPR023090">
    <property type="entry name" value="UPF0702_alpha/beta_dom_sf"/>
</dbReference>
<dbReference type="Pfam" id="PF04239">
    <property type="entry name" value="DUF421"/>
    <property type="match status" value="1"/>
</dbReference>
<accession>A0AAV4LES0</accession>
<feature type="transmembrane region" description="Helical" evidence="7">
    <location>
        <begin position="6"/>
        <end position="25"/>
    </location>
</feature>
<evidence type="ECO:0000256" key="4">
    <source>
        <dbReference type="ARBA" id="ARBA00022692"/>
    </source>
</evidence>
<evidence type="ECO:0000256" key="1">
    <source>
        <dbReference type="ARBA" id="ARBA00004651"/>
    </source>
</evidence>
<reference evidence="9" key="1">
    <citation type="journal article" date="2023" name="Int. J. Syst. Evol. Microbiol.">
        <title>Collibacillus ludicampi gen. nov., sp. nov., a new soil bacterium of the family Alicyclobacillaceae.</title>
        <authorList>
            <person name="Jojima T."/>
            <person name="Ioku Y."/>
            <person name="Fukuta Y."/>
            <person name="Shirasaka N."/>
            <person name="Matsumura Y."/>
            <person name="Mori M."/>
        </authorList>
    </citation>
    <scope>NUCLEOTIDE SEQUENCE</scope>
    <source>
        <strain evidence="9">TP075</strain>
    </source>
</reference>
<dbReference type="PANTHER" id="PTHR34582">
    <property type="entry name" value="UPF0702 TRANSMEMBRANE PROTEIN YCAP"/>
    <property type="match status" value="1"/>
</dbReference>
<comment type="similarity">
    <text evidence="2">Belongs to the UPF0702 family.</text>
</comment>
<gene>
    <name evidence="9" type="ORF">DNHGIG_18560</name>
</gene>
<dbReference type="EMBL" id="BOQE01000001">
    <property type="protein sequence ID" value="GIM46307.1"/>
    <property type="molecule type" value="Genomic_DNA"/>
</dbReference>
<organism evidence="9 10">
    <name type="scientific">Collibacillus ludicampi</name>
    <dbReference type="NCBI Taxonomy" id="2771369"/>
    <lineage>
        <taxon>Bacteria</taxon>
        <taxon>Bacillati</taxon>
        <taxon>Bacillota</taxon>
        <taxon>Bacilli</taxon>
        <taxon>Bacillales</taxon>
        <taxon>Alicyclobacillaceae</taxon>
        <taxon>Collibacillus</taxon>
    </lineage>
</organism>
<comment type="subcellular location">
    <subcellularLocation>
        <location evidence="1">Cell membrane</location>
        <topology evidence="1">Multi-pass membrane protein</topology>
    </subcellularLocation>
</comment>
<evidence type="ECO:0000256" key="2">
    <source>
        <dbReference type="ARBA" id="ARBA00006448"/>
    </source>
</evidence>
<dbReference type="PANTHER" id="PTHR34582:SF6">
    <property type="entry name" value="UPF0702 TRANSMEMBRANE PROTEIN YCAP"/>
    <property type="match status" value="1"/>
</dbReference>
<evidence type="ECO:0000313" key="9">
    <source>
        <dbReference type="EMBL" id="GIM46307.1"/>
    </source>
</evidence>
<keyword evidence="3" id="KW-1003">Cell membrane</keyword>
<dbReference type="Gene3D" id="3.30.240.20">
    <property type="entry name" value="bsu07140 like domains"/>
    <property type="match status" value="2"/>
</dbReference>
<keyword evidence="5 7" id="KW-1133">Transmembrane helix</keyword>
<sequence length="241" mass="27273">MQISWLFLTLSTMITFVILLMLVRWIGSTQLTQLTMFNWVAGASMGNLAANMMATTNLKDWISSCYTLVMFTAATIIAAYFALKSRTFRRIANGEPIVIIHKGVLLRDNLRKTKLNIDVLMMLLREKGFFSYSEIEYAILEPTGNLSILPIQAAQSVSKEDLVKGPDLSPEGQGPYIELVVDGEVDRDKLDSTGYDEKWLFEQIREYGGKGLEDVMYMAVNKEGEIIIDLHRKEEEDDPTI</sequence>
<evidence type="ECO:0000256" key="7">
    <source>
        <dbReference type="SAM" id="Phobius"/>
    </source>
</evidence>
<dbReference type="Proteomes" id="UP001057291">
    <property type="component" value="Unassembled WGS sequence"/>
</dbReference>
<evidence type="ECO:0000256" key="6">
    <source>
        <dbReference type="ARBA" id="ARBA00023136"/>
    </source>
</evidence>
<dbReference type="GO" id="GO:0005886">
    <property type="term" value="C:plasma membrane"/>
    <property type="evidence" value="ECO:0007669"/>
    <property type="project" value="UniProtKB-SubCell"/>
</dbReference>
<feature type="domain" description="YetF C-terminal" evidence="8">
    <location>
        <begin position="84"/>
        <end position="220"/>
    </location>
</feature>
<evidence type="ECO:0000259" key="8">
    <source>
        <dbReference type="Pfam" id="PF04239"/>
    </source>
</evidence>
<protein>
    <submittedName>
        <fullName evidence="9">DUF421 domain-containing protein</fullName>
    </submittedName>
</protein>
<evidence type="ECO:0000256" key="3">
    <source>
        <dbReference type="ARBA" id="ARBA00022475"/>
    </source>
</evidence>
<proteinExistence type="inferred from homology"/>
<keyword evidence="6 7" id="KW-0472">Membrane</keyword>